<keyword evidence="2" id="KW-0813">Transport</keyword>
<dbReference type="InterPro" id="IPR045242">
    <property type="entry name" value="Syntaxin"/>
</dbReference>
<feature type="region of interest" description="Disordered" evidence="3">
    <location>
        <begin position="1"/>
        <end position="21"/>
    </location>
</feature>
<dbReference type="Gene3D" id="1.20.58.70">
    <property type="match status" value="1"/>
</dbReference>
<keyword evidence="4" id="KW-0812">Transmembrane</keyword>
<evidence type="ECO:0000256" key="1">
    <source>
        <dbReference type="ARBA" id="ARBA00009063"/>
    </source>
</evidence>
<dbReference type="InterPro" id="IPR000727">
    <property type="entry name" value="T_SNARE_dom"/>
</dbReference>
<proteinExistence type="inferred from homology"/>
<protein>
    <recommendedName>
        <fullName evidence="5">t-SNARE coiled-coil homology domain-containing protein</fullName>
    </recommendedName>
</protein>
<dbReference type="InterPro" id="IPR006011">
    <property type="entry name" value="Syntaxin_N"/>
</dbReference>
<dbReference type="Gene3D" id="1.20.5.110">
    <property type="match status" value="1"/>
</dbReference>
<reference evidence="6 7" key="1">
    <citation type="journal article" date="2018" name="Sci. Rep.">
        <title>Raphidocelis subcapitata (=Pseudokirchneriella subcapitata) provides an insight into genome evolution and environmental adaptations in the Sphaeropleales.</title>
        <authorList>
            <person name="Suzuki S."/>
            <person name="Yamaguchi H."/>
            <person name="Nakajima N."/>
            <person name="Kawachi M."/>
        </authorList>
    </citation>
    <scope>NUCLEOTIDE SEQUENCE [LARGE SCALE GENOMIC DNA]</scope>
    <source>
        <strain evidence="6 7">NIES-35</strain>
    </source>
</reference>
<dbReference type="PANTHER" id="PTHR19957">
    <property type="entry name" value="SYNTAXIN"/>
    <property type="match status" value="1"/>
</dbReference>
<evidence type="ECO:0000256" key="3">
    <source>
        <dbReference type="SAM" id="MobiDB-lite"/>
    </source>
</evidence>
<comment type="similarity">
    <text evidence="1">Belongs to the syntaxin family.</text>
</comment>
<dbReference type="OrthoDB" id="364348at2759"/>
<dbReference type="Pfam" id="PF05739">
    <property type="entry name" value="SNARE"/>
    <property type="match status" value="1"/>
</dbReference>
<dbReference type="SMART" id="SM00397">
    <property type="entry name" value="t_SNARE"/>
    <property type="match status" value="1"/>
</dbReference>
<dbReference type="SUPFAM" id="SSF47661">
    <property type="entry name" value="t-snare proteins"/>
    <property type="match status" value="1"/>
</dbReference>
<dbReference type="STRING" id="307507.A0A2V0P6Q5"/>
<keyword evidence="4" id="KW-1133">Transmembrane helix</keyword>
<accession>A0A2V0P6Q5</accession>
<evidence type="ECO:0000313" key="6">
    <source>
        <dbReference type="EMBL" id="GBF93553.1"/>
    </source>
</evidence>
<name>A0A2V0P6Q5_9CHLO</name>
<dbReference type="InParanoid" id="A0A2V0P6Q5"/>
<evidence type="ECO:0000256" key="2">
    <source>
        <dbReference type="ARBA" id="ARBA00022927"/>
    </source>
</evidence>
<dbReference type="GO" id="GO:0048278">
    <property type="term" value="P:vesicle docking"/>
    <property type="evidence" value="ECO:0007669"/>
    <property type="project" value="TreeGrafter"/>
</dbReference>
<sequence>MFQDKARGDGGEVQSELSDMHTQATKEVEALVFQMASGLSGLKKLVDALGTPRDTVDHRHRISEHNLKLQDTAKRIKDRLTTLGHDKAAMSQQQQAKVRRLMQDFGAMLQDYKSAQKVAAEREATSLPRAPPQQQSAAAAAAAAAAEGGREEELERQALLQSQAMEEARLLDGAMAFNESLIEERDQGIQEIQRQIGEVNEMFQDLAVLINDQGQQLVTIDSQIAATAERTHEGVQQLVKAERSQRAARNKCLLLWLVAGIIVALTLVVLFGS</sequence>
<dbReference type="InterPro" id="IPR010989">
    <property type="entry name" value="SNARE"/>
</dbReference>
<dbReference type="FunCoup" id="A0A2V0P6Q5">
    <property type="interactions" value="1945"/>
</dbReference>
<dbReference type="GO" id="GO:0006886">
    <property type="term" value="P:intracellular protein transport"/>
    <property type="evidence" value="ECO:0007669"/>
    <property type="project" value="TreeGrafter"/>
</dbReference>
<dbReference type="GO" id="GO:0006906">
    <property type="term" value="P:vesicle fusion"/>
    <property type="evidence" value="ECO:0007669"/>
    <property type="project" value="TreeGrafter"/>
</dbReference>
<evidence type="ECO:0000259" key="5">
    <source>
        <dbReference type="PROSITE" id="PS50192"/>
    </source>
</evidence>
<feature type="domain" description="T-SNARE coiled-coil homology" evidence="5">
    <location>
        <begin position="179"/>
        <end position="241"/>
    </location>
</feature>
<evidence type="ECO:0000256" key="4">
    <source>
        <dbReference type="SAM" id="Phobius"/>
    </source>
</evidence>
<dbReference type="PROSITE" id="PS50192">
    <property type="entry name" value="T_SNARE"/>
    <property type="match status" value="1"/>
</dbReference>
<keyword evidence="2" id="KW-0653">Protein transport</keyword>
<dbReference type="AlphaFoldDB" id="A0A2V0P6Q5"/>
<gene>
    <name evidence="6" type="ORF">Rsub_06273</name>
</gene>
<evidence type="ECO:0000313" key="7">
    <source>
        <dbReference type="Proteomes" id="UP000247498"/>
    </source>
</evidence>
<dbReference type="GO" id="GO:0012505">
    <property type="term" value="C:endomembrane system"/>
    <property type="evidence" value="ECO:0007669"/>
    <property type="project" value="TreeGrafter"/>
</dbReference>
<dbReference type="EMBL" id="BDRX01000042">
    <property type="protein sequence ID" value="GBF93553.1"/>
    <property type="molecule type" value="Genomic_DNA"/>
</dbReference>
<dbReference type="PANTHER" id="PTHR19957:SF38">
    <property type="entry name" value="LD27581P"/>
    <property type="match status" value="1"/>
</dbReference>
<dbReference type="Pfam" id="PF14523">
    <property type="entry name" value="Syntaxin_2"/>
    <property type="match status" value="1"/>
</dbReference>
<organism evidence="6 7">
    <name type="scientific">Raphidocelis subcapitata</name>
    <dbReference type="NCBI Taxonomy" id="307507"/>
    <lineage>
        <taxon>Eukaryota</taxon>
        <taxon>Viridiplantae</taxon>
        <taxon>Chlorophyta</taxon>
        <taxon>core chlorophytes</taxon>
        <taxon>Chlorophyceae</taxon>
        <taxon>CS clade</taxon>
        <taxon>Sphaeropleales</taxon>
        <taxon>Selenastraceae</taxon>
        <taxon>Raphidocelis</taxon>
    </lineage>
</organism>
<keyword evidence="4" id="KW-0472">Membrane</keyword>
<dbReference type="Proteomes" id="UP000247498">
    <property type="component" value="Unassembled WGS sequence"/>
</dbReference>
<dbReference type="GO" id="GO:0005484">
    <property type="term" value="F:SNAP receptor activity"/>
    <property type="evidence" value="ECO:0007669"/>
    <property type="project" value="TreeGrafter"/>
</dbReference>
<comment type="caution">
    <text evidence="6">The sequence shown here is derived from an EMBL/GenBank/DDBJ whole genome shotgun (WGS) entry which is preliminary data.</text>
</comment>
<dbReference type="GO" id="GO:0031201">
    <property type="term" value="C:SNARE complex"/>
    <property type="evidence" value="ECO:0007669"/>
    <property type="project" value="TreeGrafter"/>
</dbReference>
<feature type="compositionally biased region" description="Basic and acidic residues" evidence="3">
    <location>
        <begin position="1"/>
        <end position="10"/>
    </location>
</feature>
<dbReference type="GO" id="GO:0000149">
    <property type="term" value="F:SNARE binding"/>
    <property type="evidence" value="ECO:0007669"/>
    <property type="project" value="TreeGrafter"/>
</dbReference>
<dbReference type="CDD" id="cd15840">
    <property type="entry name" value="SNARE_Qa"/>
    <property type="match status" value="1"/>
</dbReference>
<keyword evidence="7" id="KW-1185">Reference proteome</keyword>
<feature type="transmembrane region" description="Helical" evidence="4">
    <location>
        <begin position="253"/>
        <end position="272"/>
    </location>
</feature>